<gene>
    <name evidence="1" type="ORF">P24_07419</name>
</gene>
<dbReference type="STRING" id="1207063.P24_07419"/>
<dbReference type="InterPro" id="IPR016155">
    <property type="entry name" value="Mopterin_synth/thiamin_S_b"/>
</dbReference>
<sequence>MVAMSDAKTLLSIRLNGKPYGTMAGSIAALLAERGIDSSRPGIAVAVNQKVVKRGDWAATPISASDDIEIVQPFQGG</sequence>
<dbReference type="InterPro" id="IPR012675">
    <property type="entry name" value="Beta-grasp_dom_sf"/>
</dbReference>
<comment type="caution">
    <text evidence="1">The sequence shown here is derived from an EMBL/GenBank/DDBJ whole genome shotgun (WGS) entry which is preliminary data.</text>
</comment>
<dbReference type="SUPFAM" id="SSF54285">
    <property type="entry name" value="MoaD/ThiS"/>
    <property type="match status" value="1"/>
</dbReference>
<dbReference type="CDD" id="cd00565">
    <property type="entry name" value="Ubl_ThiS"/>
    <property type="match status" value="1"/>
</dbReference>
<organism evidence="1 2">
    <name type="scientific">Oceanibaculum indicum P24</name>
    <dbReference type="NCBI Taxonomy" id="1207063"/>
    <lineage>
        <taxon>Bacteria</taxon>
        <taxon>Pseudomonadati</taxon>
        <taxon>Pseudomonadota</taxon>
        <taxon>Alphaproteobacteria</taxon>
        <taxon>Rhodospirillales</taxon>
        <taxon>Oceanibaculaceae</taxon>
        <taxon>Oceanibaculum</taxon>
    </lineage>
</organism>
<accession>K2KGI8</accession>
<dbReference type="EMBL" id="AMRL01000007">
    <property type="protein sequence ID" value="EKE76455.1"/>
    <property type="molecule type" value="Genomic_DNA"/>
</dbReference>
<dbReference type="Gene3D" id="3.10.20.30">
    <property type="match status" value="1"/>
</dbReference>
<reference evidence="1 2" key="1">
    <citation type="journal article" date="2012" name="J. Bacteriol.">
        <title>Genome Sequence of Oceanibaculum indicum Type Strain P24.</title>
        <authorList>
            <person name="Lai Q."/>
            <person name="Shao Z."/>
        </authorList>
    </citation>
    <scope>NUCLEOTIDE SEQUENCE [LARGE SCALE GENOMIC DNA]</scope>
    <source>
        <strain evidence="1 2">P24</strain>
    </source>
</reference>
<dbReference type="eggNOG" id="COG2104">
    <property type="taxonomic scope" value="Bacteria"/>
</dbReference>
<name>K2KGI8_9PROT</name>
<dbReference type="PANTHER" id="PTHR34472:SF1">
    <property type="entry name" value="SULFUR CARRIER PROTEIN THIS"/>
    <property type="match status" value="1"/>
</dbReference>
<keyword evidence="2" id="KW-1185">Reference proteome</keyword>
<dbReference type="Proteomes" id="UP000006746">
    <property type="component" value="Unassembled WGS sequence"/>
</dbReference>
<proteinExistence type="predicted"/>
<dbReference type="NCBIfam" id="TIGR01683">
    <property type="entry name" value="thiS"/>
    <property type="match status" value="1"/>
</dbReference>
<dbReference type="Pfam" id="PF02597">
    <property type="entry name" value="ThiS"/>
    <property type="match status" value="1"/>
</dbReference>
<protein>
    <submittedName>
        <fullName evidence="1">Thiamine biosynthesis protein ThiS</fullName>
    </submittedName>
</protein>
<dbReference type="InterPro" id="IPR003749">
    <property type="entry name" value="ThiS/MoaD-like"/>
</dbReference>
<evidence type="ECO:0000313" key="1">
    <source>
        <dbReference type="EMBL" id="EKE76455.1"/>
    </source>
</evidence>
<dbReference type="InterPro" id="IPR010035">
    <property type="entry name" value="Thi_S"/>
</dbReference>
<dbReference type="PANTHER" id="PTHR34472">
    <property type="entry name" value="SULFUR CARRIER PROTEIN THIS"/>
    <property type="match status" value="1"/>
</dbReference>
<evidence type="ECO:0000313" key="2">
    <source>
        <dbReference type="Proteomes" id="UP000006746"/>
    </source>
</evidence>
<dbReference type="AlphaFoldDB" id="K2KGI8"/>